<evidence type="ECO:0000313" key="3">
    <source>
        <dbReference type="Proteomes" id="UP001432216"/>
    </source>
</evidence>
<feature type="region of interest" description="Disordered" evidence="1">
    <location>
        <begin position="18"/>
        <end position="65"/>
    </location>
</feature>
<reference evidence="2 3" key="1">
    <citation type="submission" date="2024-01" db="EMBL/GenBank/DDBJ databases">
        <title>Comparative genomics of Cryptococcus and Kwoniella reveals pathogenesis evolution and contrasting modes of karyotype evolution via chromosome fusion or intercentromeric recombination.</title>
        <authorList>
            <person name="Coelho M.A."/>
            <person name="David-Palma M."/>
            <person name="Shea T."/>
            <person name="Bowers K."/>
            <person name="McGinley-Smith S."/>
            <person name="Mohammad A.W."/>
            <person name="Gnirke A."/>
            <person name="Yurkov A.M."/>
            <person name="Nowrousian M."/>
            <person name="Sun S."/>
            <person name="Cuomo C.A."/>
            <person name="Heitman J."/>
        </authorList>
    </citation>
    <scope>NUCLEOTIDE SEQUENCE [LARGE SCALE GENOMIC DNA]</scope>
    <source>
        <strain evidence="2 3">7685027</strain>
    </source>
</reference>
<proteinExistence type="predicted"/>
<evidence type="ECO:0000313" key="2">
    <source>
        <dbReference type="EMBL" id="WVO24911.1"/>
    </source>
</evidence>
<organism evidence="2 3">
    <name type="scientific">Cryptococcus decagattii</name>
    <dbReference type="NCBI Taxonomy" id="1859122"/>
    <lineage>
        <taxon>Eukaryota</taxon>
        <taxon>Fungi</taxon>
        <taxon>Dikarya</taxon>
        <taxon>Basidiomycota</taxon>
        <taxon>Agaricomycotina</taxon>
        <taxon>Tremellomycetes</taxon>
        <taxon>Tremellales</taxon>
        <taxon>Cryptococcaceae</taxon>
        <taxon>Cryptococcus</taxon>
        <taxon>Cryptococcus gattii species complex</taxon>
    </lineage>
</organism>
<feature type="region of interest" description="Disordered" evidence="1">
    <location>
        <begin position="100"/>
        <end position="204"/>
    </location>
</feature>
<evidence type="ECO:0000256" key="1">
    <source>
        <dbReference type="SAM" id="MobiDB-lite"/>
    </source>
</evidence>
<dbReference type="SUPFAM" id="SSF57845">
    <property type="entry name" value="B-box zinc-binding domain"/>
    <property type="match status" value="1"/>
</dbReference>
<gene>
    <name evidence="2" type="ORF">IAS62_006291</name>
</gene>
<feature type="compositionally biased region" description="Basic and acidic residues" evidence="1">
    <location>
        <begin position="159"/>
        <end position="168"/>
    </location>
</feature>
<accession>A0ABZ2B281</accession>
<dbReference type="CDD" id="cd19817">
    <property type="entry name" value="Bbox1_ANCHR-like"/>
    <property type="match status" value="1"/>
</dbReference>
<sequence>MSEDDLFARFAALRAPQTPLDDLSSSIAQPSGGVEEQARKKQEEDEEIERIANGMPGTSILESNVDRGDEELMKRVARFRGNTGTSVDDDAHVEAFLKTLTLNPPDNPPDNVLDDESDEKMIARAFPQVRAERRNSAATSQEGEEDGPTEEEILAQALDEAKLERSPSAKDPSGDYDELPGIAFPSLPIHAPQESDTNDGVDEETRKKLNLLLGLSSPVKQGPTLPSAPKSLPSIRKYDLPGYDSTRDEAADTWCCICNRDASLQCLGCDDDLYCEECWKEGHGEGDGQEKGHRVKTFAWGGRHPLAM</sequence>
<dbReference type="Pfam" id="PF22586">
    <property type="entry name" value="ANCHR-like_BBOX"/>
    <property type="match status" value="1"/>
</dbReference>
<protein>
    <recommendedName>
        <fullName evidence="4">Zinc finger FYVE domain-containing protein 19</fullName>
    </recommendedName>
</protein>
<evidence type="ECO:0008006" key="4">
    <source>
        <dbReference type="Google" id="ProtNLM"/>
    </source>
</evidence>
<keyword evidence="3" id="KW-1185">Reference proteome</keyword>
<dbReference type="PANTHER" id="PTHR46603">
    <property type="entry name" value="ABSCISSION/NOCUT CHECKPOINT REGULATOR"/>
    <property type="match status" value="1"/>
</dbReference>
<dbReference type="EMBL" id="CP143818">
    <property type="protein sequence ID" value="WVO24911.1"/>
    <property type="molecule type" value="Genomic_DNA"/>
</dbReference>
<dbReference type="PANTHER" id="PTHR46603:SF1">
    <property type="entry name" value="ABSCISSION_NOCUT CHECKPOINT REGULATOR"/>
    <property type="match status" value="1"/>
</dbReference>
<feature type="compositionally biased region" description="Acidic residues" evidence="1">
    <location>
        <begin position="142"/>
        <end position="153"/>
    </location>
</feature>
<dbReference type="InterPro" id="IPR044553">
    <property type="entry name" value="Bbox1_ANCHR"/>
</dbReference>
<dbReference type="Proteomes" id="UP001432216">
    <property type="component" value="Chromosome 13"/>
</dbReference>
<name>A0ABZ2B281_9TREE</name>
<dbReference type="GeneID" id="89993059"/>
<dbReference type="RefSeq" id="XP_064724150.1">
    <property type="nucleotide sequence ID" value="XM_064868078.1"/>
</dbReference>